<evidence type="ECO:0000256" key="3">
    <source>
        <dbReference type="ARBA" id="ARBA00022617"/>
    </source>
</evidence>
<dbReference type="GO" id="GO:0004601">
    <property type="term" value="F:peroxidase activity"/>
    <property type="evidence" value="ECO:0007669"/>
    <property type="project" value="UniProtKB-KW"/>
</dbReference>
<keyword evidence="2" id="KW-0575">Peroxidase</keyword>
<dbReference type="Proteomes" id="UP001165083">
    <property type="component" value="Unassembled WGS sequence"/>
</dbReference>
<evidence type="ECO:0000313" key="9">
    <source>
        <dbReference type="EMBL" id="GMF13646.1"/>
    </source>
</evidence>
<evidence type="ECO:0000259" key="8">
    <source>
        <dbReference type="PROSITE" id="PS51405"/>
    </source>
</evidence>
<keyword evidence="10" id="KW-1185">Reference proteome</keyword>
<dbReference type="Pfam" id="PF01328">
    <property type="entry name" value="Peroxidase_2"/>
    <property type="match status" value="1"/>
</dbReference>
<keyword evidence="4" id="KW-0479">Metal-binding</keyword>
<evidence type="ECO:0000256" key="6">
    <source>
        <dbReference type="ARBA" id="ARBA00023004"/>
    </source>
</evidence>
<organism evidence="9 10">
    <name type="scientific">Phytophthora lilii</name>
    <dbReference type="NCBI Taxonomy" id="2077276"/>
    <lineage>
        <taxon>Eukaryota</taxon>
        <taxon>Sar</taxon>
        <taxon>Stramenopiles</taxon>
        <taxon>Oomycota</taxon>
        <taxon>Peronosporomycetes</taxon>
        <taxon>Peronosporales</taxon>
        <taxon>Peronosporaceae</taxon>
        <taxon>Phytophthora</taxon>
    </lineage>
</organism>
<evidence type="ECO:0000256" key="1">
    <source>
        <dbReference type="ARBA" id="ARBA00001970"/>
    </source>
</evidence>
<dbReference type="PANTHER" id="PTHR33577">
    <property type="entry name" value="STERIGMATOCYSTIN BIOSYNTHESIS PEROXIDASE STCC-RELATED"/>
    <property type="match status" value="1"/>
</dbReference>
<dbReference type="InterPro" id="IPR000028">
    <property type="entry name" value="Chloroperoxidase"/>
</dbReference>
<dbReference type="AlphaFoldDB" id="A0A9W6WQK8"/>
<reference evidence="9" key="1">
    <citation type="submission" date="2023-04" db="EMBL/GenBank/DDBJ databases">
        <title>Phytophthora lilii NBRC 32176.</title>
        <authorList>
            <person name="Ichikawa N."/>
            <person name="Sato H."/>
            <person name="Tonouchi N."/>
        </authorList>
    </citation>
    <scope>NUCLEOTIDE SEQUENCE</scope>
    <source>
        <strain evidence="9">NBRC 32176</strain>
    </source>
</reference>
<gene>
    <name evidence="9" type="ORF">Plil01_000409900</name>
</gene>
<dbReference type="SUPFAM" id="SSF47571">
    <property type="entry name" value="Cloroperoxidase"/>
    <property type="match status" value="1"/>
</dbReference>
<dbReference type="PANTHER" id="PTHR33577:SF9">
    <property type="entry name" value="PEROXIDASE STCC"/>
    <property type="match status" value="1"/>
</dbReference>
<comment type="similarity">
    <text evidence="7">Belongs to the chloroperoxidase family.</text>
</comment>
<dbReference type="PROSITE" id="PS51405">
    <property type="entry name" value="HEME_HALOPEROXIDASE"/>
    <property type="match status" value="1"/>
</dbReference>
<name>A0A9W6WQK8_9STRA</name>
<sequence length="165" mass="17557">MSVYNLDESATQVLLSLVPSTFSLDYLGTHNLVEHDASLVHTDAYFCEDPAAVNDTMVEDLLGRSVDGATLGVAEVGAVRADRLADYLANNPECTFGTSQLKTAFIEASIFILGFGGNVIDSVSVDVARAFMSEERIPDEYTASSTAISLSTVTTVMYELIAAAS</sequence>
<evidence type="ECO:0000256" key="5">
    <source>
        <dbReference type="ARBA" id="ARBA00023002"/>
    </source>
</evidence>
<dbReference type="OrthoDB" id="407298at2759"/>
<feature type="domain" description="Heme haloperoxidase family profile" evidence="8">
    <location>
        <begin position="1"/>
        <end position="162"/>
    </location>
</feature>
<keyword evidence="5" id="KW-0560">Oxidoreductase</keyword>
<dbReference type="GO" id="GO:0046872">
    <property type="term" value="F:metal ion binding"/>
    <property type="evidence" value="ECO:0007669"/>
    <property type="project" value="UniProtKB-KW"/>
</dbReference>
<keyword evidence="3" id="KW-0349">Heme</keyword>
<proteinExistence type="inferred from homology"/>
<dbReference type="Gene3D" id="1.10.489.10">
    <property type="entry name" value="Chloroperoxidase-like"/>
    <property type="match status" value="1"/>
</dbReference>
<evidence type="ECO:0000256" key="2">
    <source>
        <dbReference type="ARBA" id="ARBA00022559"/>
    </source>
</evidence>
<evidence type="ECO:0000256" key="4">
    <source>
        <dbReference type="ARBA" id="ARBA00022723"/>
    </source>
</evidence>
<evidence type="ECO:0000256" key="7">
    <source>
        <dbReference type="ARBA" id="ARBA00025795"/>
    </source>
</evidence>
<protein>
    <submittedName>
        <fullName evidence="9">Unnamed protein product</fullName>
    </submittedName>
</protein>
<accession>A0A9W6WQK8</accession>
<comment type="cofactor">
    <cofactor evidence="1">
        <name>heme b</name>
        <dbReference type="ChEBI" id="CHEBI:60344"/>
    </cofactor>
</comment>
<keyword evidence="6" id="KW-0408">Iron</keyword>
<dbReference type="InterPro" id="IPR036851">
    <property type="entry name" value="Chloroperoxidase-like_sf"/>
</dbReference>
<dbReference type="EMBL" id="BSXW01000166">
    <property type="protein sequence ID" value="GMF13646.1"/>
    <property type="molecule type" value="Genomic_DNA"/>
</dbReference>
<comment type="caution">
    <text evidence="9">The sequence shown here is derived from an EMBL/GenBank/DDBJ whole genome shotgun (WGS) entry which is preliminary data.</text>
</comment>
<evidence type="ECO:0000313" key="10">
    <source>
        <dbReference type="Proteomes" id="UP001165083"/>
    </source>
</evidence>